<reference evidence="2" key="1">
    <citation type="submission" date="2019-08" db="EMBL/GenBank/DDBJ databases">
        <authorList>
            <person name="Kucharzyk K."/>
            <person name="Murdoch R.W."/>
            <person name="Higgins S."/>
            <person name="Loffler F."/>
        </authorList>
    </citation>
    <scope>NUCLEOTIDE SEQUENCE</scope>
</reference>
<dbReference type="EMBL" id="VSSQ01001474">
    <property type="protein sequence ID" value="MPM08643.1"/>
    <property type="molecule type" value="Genomic_DNA"/>
</dbReference>
<gene>
    <name evidence="2" type="ORF">SDC9_54957</name>
</gene>
<name>A0A644X2W7_9ZZZZ</name>
<protein>
    <submittedName>
        <fullName evidence="2">Uncharacterized protein</fullName>
    </submittedName>
</protein>
<comment type="caution">
    <text evidence="2">The sequence shown here is derived from an EMBL/GenBank/DDBJ whole genome shotgun (WGS) entry which is preliminary data.</text>
</comment>
<evidence type="ECO:0000256" key="1">
    <source>
        <dbReference type="SAM" id="MobiDB-lite"/>
    </source>
</evidence>
<dbReference type="AlphaFoldDB" id="A0A644X2W7"/>
<feature type="region of interest" description="Disordered" evidence="1">
    <location>
        <begin position="1"/>
        <end position="20"/>
    </location>
</feature>
<accession>A0A644X2W7</accession>
<organism evidence="2">
    <name type="scientific">bioreactor metagenome</name>
    <dbReference type="NCBI Taxonomy" id="1076179"/>
    <lineage>
        <taxon>unclassified sequences</taxon>
        <taxon>metagenomes</taxon>
        <taxon>ecological metagenomes</taxon>
    </lineage>
</organism>
<sequence>MTNATPVTQPPTEQPFASWNPTRGIWETTQLDLYGLSAPFSGIWSTCGWMRDGSAYPLPLSALLTNASASSPSPGALFRTPTGERLITRRGDTRPGAGQARDDRALAPDHRLRPPRTGWLAEQESRIGDAVVADRRAVQRWGRYADAITRWEHIRPDAPRQRQHS</sequence>
<proteinExistence type="predicted"/>
<evidence type="ECO:0000313" key="2">
    <source>
        <dbReference type="EMBL" id="MPM08643.1"/>
    </source>
</evidence>